<dbReference type="Proteomes" id="UP000029549">
    <property type="component" value="Unassembled WGS sequence"/>
</dbReference>
<comment type="caution">
    <text evidence="1">The sequence shown here is derived from an EMBL/GenBank/DDBJ whole genome shotgun (WGS) entry which is preliminary data.</text>
</comment>
<evidence type="ECO:0008006" key="3">
    <source>
        <dbReference type="Google" id="ProtNLM"/>
    </source>
</evidence>
<dbReference type="KEGG" id="ctt:CtCNB1_0690"/>
<dbReference type="AlphaFoldDB" id="A0A096DHY3"/>
<dbReference type="Pfam" id="PF11697">
    <property type="entry name" value="DUF3293"/>
    <property type="match status" value="1"/>
</dbReference>
<accession>A0A096DHY3</accession>
<dbReference type="EMBL" id="AWTP01000095">
    <property type="protein sequence ID" value="KGH14584.1"/>
    <property type="molecule type" value="Genomic_DNA"/>
</dbReference>
<dbReference type="InterPro" id="IPR021710">
    <property type="entry name" value="DUF3293"/>
</dbReference>
<protein>
    <recommendedName>
        <fullName evidence="3">DUF3293 domain-containing protein</fullName>
    </recommendedName>
</protein>
<evidence type="ECO:0000313" key="2">
    <source>
        <dbReference type="Proteomes" id="UP000029549"/>
    </source>
</evidence>
<reference evidence="1 2" key="1">
    <citation type="submission" date="2013-09" db="EMBL/GenBank/DDBJ databases">
        <title>High correlation between genotypes and phenotypes of environmental bacteria Comamonas testosteroni strains.</title>
        <authorList>
            <person name="Liu L."/>
            <person name="Zhu W."/>
            <person name="Xia X."/>
            <person name="Xu B."/>
            <person name="Luo M."/>
            <person name="Wang G."/>
        </authorList>
    </citation>
    <scope>NUCLEOTIDE SEQUENCE [LARGE SCALE GENOMIC DNA]</scope>
    <source>
        <strain evidence="1 2">DF2</strain>
    </source>
</reference>
<organism evidence="1 2">
    <name type="scientific">Comamonas thiooxydans</name>
    <dbReference type="NCBI Taxonomy" id="363952"/>
    <lineage>
        <taxon>Bacteria</taxon>
        <taxon>Pseudomonadati</taxon>
        <taxon>Pseudomonadota</taxon>
        <taxon>Betaproteobacteria</taxon>
        <taxon>Burkholderiales</taxon>
        <taxon>Comamonadaceae</taxon>
        <taxon>Comamonas</taxon>
    </lineage>
</organism>
<evidence type="ECO:0000313" key="1">
    <source>
        <dbReference type="EMBL" id="KGH14584.1"/>
    </source>
</evidence>
<proteinExistence type="predicted"/>
<sequence>MRGHLAPTKLGRHTLNLTGMQDTQLPSSLQQAYHRAEYRVHDQSGLDWRLQVDRLQPLLLTHYSAHQVDCASFLTACNPRGQLLSDADNARRMQQLRQTLRVGAWIFSEGQGLDPQGLWPGEASVLIWGMDAPTARAWGEQWEQNAVLWCGADAIPQLLWLR</sequence>
<dbReference type="RefSeq" id="WP_012837054.1">
    <property type="nucleotide sequence ID" value="NC_013446.2"/>
</dbReference>
<accession>D0IZI6</accession>
<gene>
    <name evidence="1" type="ORF">P608_07845</name>
</gene>
<keyword evidence="2" id="KW-1185">Reference proteome</keyword>
<name>A0A096DHY3_9BURK</name>